<comment type="caution">
    <text evidence="1">The sequence shown here is derived from an EMBL/GenBank/DDBJ whole genome shotgun (WGS) entry which is preliminary data.</text>
</comment>
<dbReference type="EMBL" id="PFQB01000027">
    <property type="protein sequence ID" value="PJA15067.1"/>
    <property type="molecule type" value="Genomic_DNA"/>
</dbReference>
<accession>A0A2M7W2M4</accession>
<protein>
    <submittedName>
        <fullName evidence="1">Ribonucleoside-triphosphate reductase</fullName>
    </submittedName>
</protein>
<evidence type="ECO:0000313" key="2">
    <source>
        <dbReference type="Proteomes" id="UP000228952"/>
    </source>
</evidence>
<reference evidence="2" key="1">
    <citation type="submission" date="2017-09" db="EMBL/GenBank/DDBJ databases">
        <title>Depth-based differentiation of microbial function through sediment-hosted aquifers and enrichment of novel symbionts in the deep terrestrial subsurface.</title>
        <authorList>
            <person name="Probst A.J."/>
            <person name="Ladd B."/>
            <person name="Jarett J.K."/>
            <person name="Geller-Mcgrath D.E."/>
            <person name="Sieber C.M.K."/>
            <person name="Emerson J.B."/>
            <person name="Anantharaman K."/>
            <person name="Thomas B.C."/>
            <person name="Malmstrom R."/>
            <person name="Stieglmeier M."/>
            <person name="Klingl A."/>
            <person name="Woyke T."/>
            <person name="Ryan C.M."/>
            <person name="Banfield J.F."/>
        </authorList>
    </citation>
    <scope>NUCLEOTIDE SEQUENCE [LARGE SCALE GENOMIC DNA]</scope>
</reference>
<dbReference type="Proteomes" id="UP000228952">
    <property type="component" value="Unassembled WGS sequence"/>
</dbReference>
<dbReference type="AlphaFoldDB" id="A0A2M7W2M4"/>
<gene>
    <name evidence="1" type="ORF">COX64_01210</name>
</gene>
<proteinExistence type="predicted"/>
<sequence length="139" mass="15535">MALVESFKAALGEYTVKDEKYGISFSKVIAERKAFLSKKKLEYSGKIKINEETKEVVFSDMLKESGSGLSMGSDSDMSSGFGFSASTYSMGGNGRSGTIEEQSTLFGKTYSYTFEYEEVRTMVEELCKKEGYTFKYSIF</sequence>
<name>A0A2M7W2M4_9BACT</name>
<organism evidence="1 2">
    <name type="scientific">Candidatus Dojkabacteria bacterium CG_4_10_14_0_2_um_filter_Dojkabacteria_WS6_41_15</name>
    <dbReference type="NCBI Taxonomy" id="2014249"/>
    <lineage>
        <taxon>Bacteria</taxon>
        <taxon>Candidatus Dojkabacteria</taxon>
    </lineage>
</organism>
<evidence type="ECO:0000313" key="1">
    <source>
        <dbReference type="EMBL" id="PJA15067.1"/>
    </source>
</evidence>